<keyword evidence="2" id="KW-1185">Reference proteome</keyword>
<dbReference type="AlphaFoldDB" id="A0A517YRW4"/>
<evidence type="ECO:0000313" key="1">
    <source>
        <dbReference type="EMBL" id="QDU32964.1"/>
    </source>
</evidence>
<reference evidence="1 2" key="1">
    <citation type="submission" date="2019-02" db="EMBL/GenBank/DDBJ databases">
        <title>Deep-cultivation of Planctomycetes and their phenomic and genomic characterization uncovers novel biology.</title>
        <authorList>
            <person name="Wiegand S."/>
            <person name="Jogler M."/>
            <person name="Boedeker C."/>
            <person name="Pinto D."/>
            <person name="Vollmers J."/>
            <person name="Rivas-Marin E."/>
            <person name="Kohn T."/>
            <person name="Peeters S.H."/>
            <person name="Heuer A."/>
            <person name="Rast P."/>
            <person name="Oberbeckmann S."/>
            <person name="Bunk B."/>
            <person name="Jeske O."/>
            <person name="Meyerdierks A."/>
            <person name="Storesund J.E."/>
            <person name="Kallscheuer N."/>
            <person name="Luecker S."/>
            <person name="Lage O.M."/>
            <person name="Pohl T."/>
            <person name="Merkel B.J."/>
            <person name="Hornburger P."/>
            <person name="Mueller R.-W."/>
            <person name="Bruemmer F."/>
            <person name="Labrenz M."/>
            <person name="Spormann A.M."/>
            <person name="Op den Camp H."/>
            <person name="Overmann J."/>
            <person name="Amann R."/>
            <person name="Jetten M.S.M."/>
            <person name="Mascher T."/>
            <person name="Medema M.H."/>
            <person name="Devos D.P."/>
            <person name="Kaster A.-K."/>
            <person name="Ovreas L."/>
            <person name="Rohde M."/>
            <person name="Galperin M.Y."/>
            <person name="Jogler C."/>
        </authorList>
    </citation>
    <scope>NUCLEOTIDE SEQUENCE [LARGE SCALE GENOMIC DNA]</scope>
    <source>
        <strain evidence="1 2">KS4</strain>
    </source>
</reference>
<dbReference type="Pfam" id="PF12073">
    <property type="entry name" value="DUF3553"/>
    <property type="match status" value="1"/>
</dbReference>
<name>A0A517YRW4_9BACT</name>
<dbReference type="KEGG" id="pcor:KS4_10030"/>
<dbReference type="EMBL" id="CP036425">
    <property type="protein sequence ID" value="QDU32964.1"/>
    <property type="molecule type" value="Genomic_DNA"/>
</dbReference>
<evidence type="ECO:0008006" key="3">
    <source>
        <dbReference type="Google" id="ProtNLM"/>
    </source>
</evidence>
<organism evidence="1 2">
    <name type="scientific">Poriferisphaera corsica</name>
    <dbReference type="NCBI Taxonomy" id="2528020"/>
    <lineage>
        <taxon>Bacteria</taxon>
        <taxon>Pseudomonadati</taxon>
        <taxon>Planctomycetota</taxon>
        <taxon>Phycisphaerae</taxon>
        <taxon>Phycisphaerales</taxon>
        <taxon>Phycisphaeraceae</taxon>
        <taxon>Poriferisphaera</taxon>
    </lineage>
</organism>
<dbReference type="Proteomes" id="UP000317369">
    <property type="component" value="Chromosome"/>
</dbReference>
<dbReference type="InterPro" id="IPR021938">
    <property type="entry name" value="DUF3553"/>
</dbReference>
<gene>
    <name evidence="1" type="ORF">KS4_10030</name>
</gene>
<protein>
    <recommendedName>
        <fullName evidence="3">DUF3553 domain-containing protein</fullName>
    </recommendedName>
</protein>
<sequence>MNLYSTTFTRGDKVVHPKRPEWGDGVVRDASTITHEGAQAQRLAIDFANRGRVVINTAIAPLVNKRNSKEMNTGLKEQATGGWLGELEKAAGIKKSNELWDLPSKLSDPFTSLMDRLIATLETYRFSTDPRSLIDWAVIQTGLNDPLSKFTRHELEHAFPRFARDRDQHLRGIVVEFKHNGQLNEVKQIAAKIKHPAAKSAMDKVFKSL</sequence>
<accession>A0A517YRW4</accession>
<evidence type="ECO:0000313" key="2">
    <source>
        <dbReference type="Proteomes" id="UP000317369"/>
    </source>
</evidence>
<dbReference type="RefSeq" id="WP_200761579.1">
    <property type="nucleotide sequence ID" value="NZ_CP036425.1"/>
</dbReference>
<proteinExistence type="predicted"/>